<dbReference type="OMA" id="SCSHHCQ"/>
<keyword evidence="7" id="KW-0479">Metal-binding</keyword>
<evidence type="ECO:0000256" key="13">
    <source>
        <dbReference type="ARBA" id="ARBA00023269"/>
    </source>
</evidence>
<dbReference type="GO" id="GO:0008270">
    <property type="term" value="F:zinc ion binding"/>
    <property type="evidence" value="ECO:0007669"/>
    <property type="project" value="TreeGrafter"/>
</dbReference>
<evidence type="ECO:0000313" key="15">
    <source>
        <dbReference type="Ensembl" id="ENSNGAP00000022588.1"/>
    </source>
</evidence>
<evidence type="ECO:0000256" key="2">
    <source>
        <dbReference type="ARBA" id="ARBA00004286"/>
    </source>
</evidence>
<evidence type="ECO:0000256" key="1">
    <source>
        <dbReference type="ARBA" id="ARBA00004123"/>
    </source>
</evidence>
<feature type="compositionally biased region" description="Basic residues" evidence="14">
    <location>
        <begin position="57"/>
        <end position="69"/>
    </location>
</feature>
<keyword evidence="5" id="KW-0158">Chromosome</keyword>
<dbReference type="GO" id="GO:0010954">
    <property type="term" value="P:positive regulation of protein processing"/>
    <property type="evidence" value="ECO:0007669"/>
    <property type="project" value="Ensembl"/>
</dbReference>
<dbReference type="GO" id="GO:0007341">
    <property type="term" value="P:penetration of zona pellucida"/>
    <property type="evidence" value="ECO:0007669"/>
    <property type="project" value="Ensembl"/>
</dbReference>
<keyword evidence="11" id="KW-0238">DNA-binding</keyword>
<feature type="region of interest" description="Disordered" evidence="14">
    <location>
        <begin position="38"/>
        <end position="115"/>
    </location>
</feature>
<evidence type="ECO:0000256" key="4">
    <source>
        <dbReference type="ARBA" id="ARBA00014084"/>
    </source>
</evidence>
<dbReference type="GeneTree" id="ENSGT00390000008176"/>
<evidence type="ECO:0000256" key="5">
    <source>
        <dbReference type="ARBA" id="ARBA00022454"/>
    </source>
</evidence>
<keyword evidence="6" id="KW-0217">Developmental protein</keyword>
<evidence type="ECO:0000256" key="12">
    <source>
        <dbReference type="ARBA" id="ARBA00023242"/>
    </source>
</evidence>
<dbReference type="GO" id="GO:0001673">
    <property type="term" value="C:male germ cell nucleus"/>
    <property type="evidence" value="ECO:0007669"/>
    <property type="project" value="Ensembl"/>
</dbReference>
<dbReference type="GO" id="GO:0030317">
    <property type="term" value="P:flagellated sperm motility"/>
    <property type="evidence" value="ECO:0007669"/>
    <property type="project" value="Ensembl"/>
</dbReference>
<keyword evidence="9" id="KW-0862">Zinc</keyword>
<feature type="region of interest" description="Disordered" evidence="14">
    <location>
        <begin position="1"/>
        <end position="25"/>
    </location>
</feature>
<keyword evidence="12" id="KW-0539">Nucleus</keyword>
<evidence type="ECO:0000256" key="14">
    <source>
        <dbReference type="SAM" id="MobiDB-lite"/>
    </source>
</evidence>
<evidence type="ECO:0000313" key="16">
    <source>
        <dbReference type="Proteomes" id="UP000694381"/>
    </source>
</evidence>
<reference evidence="15" key="2">
    <citation type="submission" date="2025-09" db="UniProtKB">
        <authorList>
            <consortium name="Ensembl"/>
        </authorList>
    </citation>
    <scope>IDENTIFICATION</scope>
</reference>
<reference evidence="15" key="1">
    <citation type="submission" date="2025-08" db="UniProtKB">
        <authorList>
            <consortium name="Ensembl"/>
        </authorList>
    </citation>
    <scope>IDENTIFICATION</scope>
</reference>
<keyword evidence="8" id="KW-0221">Differentiation</keyword>
<dbReference type="PANTHER" id="PTHR17488">
    <property type="entry name" value="NUCLEAR TRANSITION PROTEIN 2"/>
    <property type="match status" value="1"/>
</dbReference>
<dbReference type="Proteomes" id="UP000694381">
    <property type="component" value="Unassembled WGS sequence"/>
</dbReference>
<dbReference type="GO" id="GO:0003677">
    <property type="term" value="F:DNA binding"/>
    <property type="evidence" value="ECO:0007669"/>
    <property type="project" value="UniProtKB-KW"/>
</dbReference>
<organism evidence="15 16">
    <name type="scientific">Nannospalax galili</name>
    <name type="common">Northern Israeli blind subterranean mole rat</name>
    <name type="synonym">Spalax galili</name>
    <dbReference type="NCBI Taxonomy" id="1026970"/>
    <lineage>
        <taxon>Eukaryota</taxon>
        <taxon>Metazoa</taxon>
        <taxon>Chordata</taxon>
        <taxon>Craniata</taxon>
        <taxon>Vertebrata</taxon>
        <taxon>Euteleostomi</taxon>
        <taxon>Mammalia</taxon>
        <taxon>Eutheria</taxon>
        <taxon>Euarchontoglires</taxon>
        <taxon>Glires</taxon>
        <taxon>Rodentia</taxon>
        <taxon>Myomorpha</taxon>
        <taxon>Muroidea</taxon>
        <taxon>Spalacidae</taxon>
        <taxon>Spalacinae</taxon>
        <taxon>Nannospalax</taxon>
    </lineage>
</organism>
<dbReference type="GO" id="GO:0035092">
    <property type="term" value="P:sperm DNA condensation"/>
    <property type="evidence" value="ECO:0007669"/>
    <property type="project" value="Ensembl"/>
</dbReference>
<dbReference type="Ensembl" id="ENSNGAT00000028275.1">
    <property type="protein sequence ID" value="ENSNGAP00000022588.1"/>
    <property type="gene ID" value="ENSNGAG00000021413.1"/>
</dbReference>
<comment type="subcellular location">
    <subcellularLocation>
        <location evidence="2">Chromosome</location>
    </subcellularLocation>
    <subcellularLocation>
        <location evidence="1">Nucleus</location>
    </subcellularLocation>
</comment>
<dbReference type="PANTHER" id="PTHR17488:SF0">
    <property type="entry name" value="NUCLEAR TRANSITION PROTEIN 2"/>
    <property type="match status" value="1"/>
</dbReference>
<evidence type="ECO:0000256" key="10">
    <source>
        <dbReference type="ARBA" id="ARBA00022871"/>
    </source>
</evidence>
<evidence type="ECO:0000256" key="6">
    <source>
        <dbReference type="ARBA" id="ARBA00022473"/>
    </source>
</evidence>
<feature type="compositionally biased region" description="Basic residues" evidence="14">
    <location>
        <begin position="90"/>
        <end position="115"/>
    </location>
</feature>
<evidence type="ECO:0000256" key="9">
    <source>
        <dbReference type="ARBA" id="ARBA00022833"/>
    </source>
</evidence>
<keyword evidence="10" id="KW-0744">Spermatogenesis</keyword>
<name>A0A8C6RUE8_NANGA</name>
<accession>A0A8C6RUE8</accession>
<proteinExistence type="inferred from homology"/>
<keyword evidence="16" id="KW-1185">Reference proteome</keyword>
<dbReference type="GO" id="GO:0007340">
    <property type="term" value="P:acrosome reaction"/>
    <property type="evidence" value="ECO:0007669"/>
    <property type="project" value="Ensembl"/>
</dbReference>
<evidence type="ECO:0000256" key="7">
    <source>
        <dbReference type="ARBA" id="ARBA00022723"/>
    </source>
</evidence>
<protein>
    <recommendedName>
        <fullName evidence="4">Nuclear transition protein 2</fullName>
    </recommendedName>
</protein>
<dbReference type="GO" id="GO:0007339">
    <property type="term" value="P:binding of sperm to zona pellucida"/>
    <property type="evidence" value="ECO:0007669"/>
    <property type="project" value="Ensembl"/>
</dbReference>
<dbReference type="GO" id="GO:0000786">
    <property type="term" value="C:nucleosome"/>
    <property type="evidence" value="ECO:0007669"/>
    <property type="project" value="UniProtKB-KW"/>
</dbReference>
<dbReference type="Pfam" id="PF01254">
    <property type="entry name" value="TP2"/>
    <property type="match status" value="1"/>
</dbReference>
<evidence type="ECO:0000256" key="11">
    <source>
        <dbReference type="ARBA" id="ARBA00023125"/>
    </source>
</evidence>
<evidence type="ECO:0000256" key="8">
    <source>
        <dbReference type="ARBA" id="ARBA00022782"/>
    </source>
</evidence>
<dbReference type="InterPro" id="IPR000678">
    <property type="entry name" value="TP2"/>
</dbReference>
<dbReference type="AlphaFoldDB" id="A0A8C6RUE8"/>
<keyword evidence="13" id="KW-0544">Nucleosome core</keyword>
<sequence>MDTKMQSLPTTHPHPHSTSWPQGHTCNQCNCGRRCRSCSPANHRSTSCRPNPSPPPRHPKQTMHSRHTPPRPSHCGSCPRNRKTLEGKVNKRKAVRRRKRTHGAKRRSSGRRYKE</sequence>
<comment type="similarity">
    <text evidence="3">Belongs to the nuclear transition protein 2 family.</text>
</comment>
<evidence type="ECO:0000256" key="3">
    <source>
        <dbReference type="ARBA" id="ARBA00007136"/>
    </source>
</evidence>